<sequence>MRSESHYREMILSKYHDLKYANGLIEDDKLKIANLTRAVDIQKLELSNARAKIEKLTKILKHMGEIQPAVPTDLIPLPKNYLKEYEEVCRALHSLLDHLRPLGINTNSDWSIVDSGSEDGSLMIVVDCAHMKAYAKWKNGKK</sequence>
<evidence type="ECO:0000313" key="2">
    <source>
        <dbReference type="EMBL" id="RAI72538.1"/>
    </source>
</evidence>
<evidence type="ECO:0000256" key="1">
    <source>
        <dbReference type="SAM" id="Coils"/>
    </source>
</evidence>
<protein>
    <submittedName>
        <fullName evidence="2">Uncharacterized protein</fullName>
    </submittedName>
</protein>
<organism evidence="2 3">
    <name type="scientific">Pseudomonas fluorescens</name>
    <dbReference type="NCBI Taxonomy" id="294"/>
    <lineage>
        <taxon>Bacteria</taxon>
        <taxon>Pseudomonadati</taxon>
        <taxon>Pseudomonadota</taxon>
        <taxon>Gammaproteobacteria</taxon>
        <taxon>Pseudomonadales</taxon>
        <taxon>Pseudomonadaceae</taxon>
        <taxon>Pseudomonas</taxon>
    </lineage>
</organism>
<dbReference type="Proteomes" id="UP000249493">
    <property type="component" value="Unassembled WGS sequence"/>
</dbReference>
<name>A0A327NJ08_PSEFL</name>
<keyword evidence="1" id="KW-0175">Coiled coil</keyword>
<comment type="caution">
    <text evidence="2">The sequence shown here is derived from an EMBL/GenBank/DDBJ whole genome shotgun (WGS) entry which is preliminary data.</text>
</comment>
<dbReference type="AlphaFoldDB" id="A0A327NJ08"/>
<evidence type="ECO:0000313" key="3">
    <source>
        <dbReference type="Proteomes" id="UP000249493"/>
    </source>
</evidence>
<accession>A0A327NJ08</accession>
<gene>
    <name evidence="2" type="ORF">DOZ80_03080</name>
</gene>
<proteinExistence type="predicted"/>
<dbReference type="EMBL" id="QLIN01000001">
    <property type="protein sequence ID" value="RAI72538.1"/>
    <property type="molecule type" value="Genomic_DNA"/>
</dbReference>
<reference evidence="2 3" key="1">
    <citation type="submission" date="2018-06" db="EMBL/GenBank/DDBJ databases">
        <authorList>
            <person name="Zhirakovskaya E."/>
        </authorList>
    </citation>
    <scope>NUCLEOTIDE SEQUENCE [LARGE SCALE GENOMIC DNA]</scope>
    <source>
        <strain evidence="2 3">LY3</strain>
    </source>
</reference>
<feature type="coiled-coil region" evidence="1">
    <location>
        <begin position="32"/>
        <end position="59"/>
    </location>
</feature>